<name>A0ABZ0X490_9GAMM</name>
<evidence type="ECO:0000256" key="5">
    <source>
        <dbReference type="ARBA" id="ARBA00022884"/>
    </source>
</evidence>
<reference evidence="13 14" key="1">
    <citation type="submission" date="2023-11" db="EMBL/GenBank/DDBJ databases">
        <title>MicrobeMod: A computational toolkit for identifying prokaryotic methylation and restriction-modification with nanopore sequencing.</title>
        <authorList>
            <person name="Crits-Christoph A."/>
            <person name="Kang S.C."/>
            <person name="Lee H."/>
            <person name="Ostrov N."/>
        </authorList>
    </citation>
    <scope>NUCLEOTIDE SEQUENCE [LARGE SCALE GENOMIC DNA]</scope>
    <source>
        <strain evidence="13 14">DSMZ 16071</strain>
    </source>
</reference>
<evidence type="ECO:0000256" key="8">
    <source>
        <dbReference type="RuleBase" id="RU003953"/>
    </source>
</evidence>
<dbReference type="Pfam" id="PF01743">
    <property type="entry name" value="PolyA_pol"/>
    <property type="match status" value="1"/>
</dbReference>
<dbReference type="NCBIfam" id="TIGR01942">
    <property type="entry name" value="pcnB"/>
    <property type="match status" value="1"/>
</dbReference>
<evidence type="ECO:0000313" key="14">
    <source>
        <dbReference type="Proteomes" id="UP001324185"/>
    </source>
</evidence>
<keyword evidence="5 7" id="KW-0694">RNA-binding</keyword>
<protein>
    <recommendedName>
        <fullName evidence="7">Poly(A) polymerase I</fullName>
        <shortName evidence="7">PAP I</shortName>
        <ecNumber evidence="7">2.7.7.19</ecNumber>
    </recommendedName>
</protein>
<dbReference type="Gene3D" id="3.30.460.10">
    <property type="entry name" value="Beta Polymerase, domain 2"/>
    <property type="match status" value="1"/>
</dbReference>
<evidence type="ECO:0000259" key="11">
    <source>
        <dbReference type="Pfam" id="PF12626"/>
    </source>
</evidence>
<proteinExistence type="inferred from homology"/>
<dbReference type="EMBL" id="CP140158">
    <property type="protein sequence ID" value="WQG85339.1"/>
    <property type="molecule type" value="Genomic_DNA"/>
</dbReference>
<feature type="domain" description="tRNA nucleotidyltransferase/poly(A) polymerase RNA and SrmB- binding" evidence="12">
    <location>
        <begin position="212"/>
        <end position="272"/>
    </location>
</feature>
<comment type="function">
    <text evidence="7">Adds poly(A) tail to the 3' end of many RNAs, which usually targets these RNAs for decay. Plays a significant role in the global control of gene expression, through influencing the rate of transcript degradation, and in the general RNA quality control.</text>
</comment>
<accession>A0ABZ0X490</accession>
<organism evidence="13 14">
    <name type="scientific">Kangiella aquimarina</name>
    <dbReference type="NCBI Taxonomy" id="261965"/>
    <lineage>
        <taxon>Bacteria</taxon>
        <taxon>Pseudomonadati</taxon>
        <taxon>Pseudomonadota</taxon>
        <taxon>Gammaproteobacteria</taxon>
        <taxon>Kangiellales</taxon>
        <taxon>Kangiellaceae</taxon>
        <taxon>Kangiella</taxon>
    </lineage>
</organism>
<dbReference type="InterPro" id="IPR032828">
    <property type="entry name" value="PolyA_RNA-bd"/>
</dbReference>
<dbReference type="CDD" id="cd05398">
    <property type="entry name" value="NT_ClassII-CCAase"/>
    <property type="match status" value="1"/>
</dbReference>
<feature type="active site" evidence="7">
    <location>
        <position position="77"/>
    </location>
</feature>
<keyword evidence="6 7" id="KW-0804">Transcription</keyword>
<feature type="active site" evidence="7">
    <location>
        <position position="79"/>
    </location>
</feature>
<evidence type="ECO:0000256" key="1">
    <source>
        <dbReference type="ARBA" id="ARBA00022664"/>
    </source>
</evidence>
<feature type="active site" evidence="7">
    <location>
        <position position="153"/>
    </location>
</feature>
<dbReference type="GO" id="GO:1990817">
    <property type="term" value="F:poly(A) RNA polymerase activity"/>
    <property type="evidence" value="ECO:0007669"/>
    <property type="project" value="UniProtKB-EC"/>
</dbReference>
<evidence type="ECO:0000256" key="6">
    <source>
        <dbReference type="ARBA" id="ARBA00023163"/>
    </source>
</evidence>
<keyword evidence="13" id="KW-0548">Nucleotidyltransferase</keyword>
<dbReference type="SUPFAM" id="SSF81301">
    <property type="entry name" value="Nucleotidyltransferase"/>
    <property type="match status" value="1"/>
</dbReference>
<evidence type="ECO:0000256" key="4">
    <source>
        <dbReference type="ARBA" id="ARBA00022840"/>
    </source>
</evidence>
<evidence type="ECO:0000256" key="3">
    <source>
        <dbReference type="ARBA" id="ARBA00022741"/>
    </source>
</evidence>
<keyword evidence="4 7" id="KW-0067">ATP-binding</keyword>
<dbReference type="Gene3D" id="1.10.3090.10">
    <property type="entry name" value="cca-adding enzyme, domain 2"/>
    <property type="match status" value="1"/>
</dbReference>
<dbReference type="HAMAP" id="MF_00957">
    <property type="entry name" value="PolyA_pol"/>
    <property type="match status" value="1"/>
</dbReference>
<evidence type="ECO:0000259" key="10">
    <source>
        <dbReference type="Pfam" id="PF01743"/>
    </source>
</evidence>
<gene>
    <name evidence="7 13" type="primary">pcnB</name>
    <name evidence="13" type="ORF">SR900_00310</name>
</gene>
<evidence type="ECO:0000256" key="7">
    <source>
        <dbReference type="HAMAP-Rule" id="MF_00957"/>
    </source>
</evidence>
<keyword evidence="1 7" id="KW-0507">mRNA processing</keyword>
<evidence type="ECO:0000256" key="9">
    <source>
        <dbReference type="SAM" id="MobiDB-lite"/>
    </source>
</evidence>
<dbReference type="RefSeq" id="WP_018623319.1">
    <property type="nucleotide sequence ID" value="NZ_CP140158.1"/>
</dbReference>
<comment type="catalytic activity">
    <reaction evidence="7">
        <text>RNA(n) + ATP = RNA(n)-3'-adenine ribonucleotide + diphosphate</text>
        <dbReference type="Rhea" id="RHEA:11332"/>
        <dbReference type="Rhea" id="RHEA-COMP:14527"/>
        <dbReference type="Rhea" id="RHEA-COMP:17347"/>
        <dbReference type="ChEBI" id="CHEBI:30616"/>
        <dbReference type="ChEBI" id="CHEBI:33019"/>
        <dbReference type="ChEBI" id="CHEBI:140395"/>
        <dbReference type="ChEBI" id="CHEBI:173115"/>
        <dbReference type="EC" id="2.7.7.19"/>
    </reaction>
</comment>
<dbReference type="InterPro" id="IPR025866">
    <property type="entry name" value="PolyA_pol_arg_C_dom"/>
</dbReference>
<dbReference type="Pfam" id="PF12627">
    <property type="entry name" value="PolyA_pol_RNAbd"/>
    <property type="match status" value="1"/>
</dbReference>
<sequence>MSSIIKSVKRWFASPAVESSGSSNRTQIISRDQHSISRKDISENALKVLYRLSNAGYESFLVGGGVRDLLLGLHPKDFDIATNATPEQVKELFRNCRIVGRRFRLAHILFGRDVIEVATFRAHCDDNIQQAKEGMILRDNVYGDIEEDAIRRDFTINALYYNIKDFSVYDYCDGLSDLRKRQLRMIGDPETRYREDPVRMLRVVRLACKLDLSIEPKTLKPVSELSYLLEQVPAARLWEEYRKLFLAGAGKLTFEKLREYGLFHALFPATDRSLKHDDTAQAQQTEQLILDALENTDTRIATEQTVNPAFLMAVMLWQPLLESTEALQQKGNNFNDAFFKSMARVLNAQSQHISIPRRYALVIRDIWSMQLRLPAHHGKKAWSIFEHPRFRAAYDFLLLRSQSDPRQLELANWWTKFQDADANARRQMLQQTGGGKKRRRRKPRNPKRQQASKNRH</sequence>
<evidence type="ECO:0000256" key="2">
    <source>
        <dbReference type="ARBA" id="ARBA00022679"/>
    </source>
</evidence>
<evidence type="ECO:0000259" key="12">
    <source>
        <dbReference type="Pfam" id="PF12627"/>
    </source>
</evidence>
<dbReference type="PANTHER" id="PTHR43051:SF1">
    <property type="entry name" value="POLYNUCLEOTIDE ADENYLYLTRANSFERASE FAMILY PROTEIN"/>
    <property type="match status" value="1"/>
</dbReference>
<dbReference type="InterPro" id="IPR052191">
    <property type="entry name" value="tRNA_ntf/polyA_polymerase_I"/>
</dbReference>
<dbReference type="Pfam" id="PF12626">
    <property type="entry name" value="PolyA_pol_arg_C"/>
    <property type="match status" value="1"/>
</dbReference>
<dbReference type="PANTHER" id="PTHR43051">
    <property type="entry name" value="POLYNUCLEOTIDE ADENYLYLTRANSFERASE FAMILY PROTEIN"/>
    <property type="match status" value="1"/>
</dbReference>
<dbReference type="InterPro" id="IPR010206">
    <property type="entry name" value="PolA_pol_I"/>
</dbReference>
<feature type="region of interest" description="Disordered" evidence="9">
    <location>
        <begin position="427"/>
        <end position="456"/>
    </location>
</feature>
<dbReference type="InterPro" id="IPR043519">
    <property type="entry name" value="NT_sf"/>
</dbReference>
<feature type="domain" description="Poly A polymerase head" evidence="10">
    <location>
        <begin position="60"/>
        <end position="184"/>
    </location>
</feature>
<dbReference type="Proteomes" id="UP001324185">
    <property type="component" value="Chromosome"/>
</dbReference>
<feature type="domain" description="Polymerase A arginine-rich C-terminal" evidence="11">
    <location>
        <begin position="331"/>
        <end position="444"/>
    </location>
</feature>
<feature type="compositionally biased region" description="Basic residues" evidence="9">
    <location>
        <begin position="435"/>
        <end position="447"/>
    </location>
</feature>
<dbReference type="InterPro" id="IPR002646">
    <property type="entry name" value="PolA_pol_head_dom"/>
</dbReference>
<evidence type="ECO:0000313" key="13">
    <source>
        <dbReference type="EMBL" id="WQG85339.1"/>
    </source>
</evidence>
<keyword evidence="14" id="KW-1185">Reference proteome</keyword>
<keyword evidence="3 7" id="KW-0547">Nucleotide-binding</keyword>
<comment type="similarity">
    <text evidence="7 8">Belongs to the tRNA nucleotidyltransferase/poly(A) polymerase family.</text>
</comment>
<dbReference type="SUPFAM" id="SSF81891">
    <property type="entry name" value="Poly A polymerase C-terminal region-like"/>
    <property type="match status" value="1"/>
</dbReference>
<keyword evidence="2 7" id="KW-0808">Transferase</keyword>
<dbReference type="EC" id="2.7.7.19" evidence="7"/>